<reference evidence="3" key="1">
    <citation type="submission" date="2018-09" db="EMBL/GenBank/DDBJ databases">
        <authorList>
            <person name="Livingstone P.G."/>
            <person name="Whitworth D.E."/>
        </authorList>
    </citation>
    <scope>NUCLEOTIDE SEQUENCE [LARGE SCALE GENOMIC DNA]</scope>
    <source>
        <strain evidence="3">CA051B</strain>
    </source>
</reference>
<dbReference type="AlphaFoldDB" id="A0A3A8QI68"/>
<dbReference type="RefSeq" id="WP_120641633.1">
    <property type="nucleotide sequence ID" value="NZ_RAWB01000008.1"/>
</dbReference>
<protein>
    <submittedName>
        <fullName evidence="2">Uncharacterized protein</fullName>
    </submittedName>
</protein>
<evidence type="ECO:0000313" key="2">
    <source>
        <dbReference type="EMBL" id="RKH68277.1"/>
    </source>
</evidence>
<keyword evidence="3" id="KW-1185">Reference proteome</keyword>
<comment type="caution">
    <text evidence="2">The sequence shown here is derived from an EMBL/GenBank/DDBJ whole genome shotgun (WGS) entry which is preliminary data.</text>
</comment>
<sequence>MSTAREIMDGIDALVVSLEALLKTDTVDALLQLVAELRISQPVKGALKALGNVLDTLVEWLGKLEQVAGVPRFLESVGPSVTQLDQLFSASGEQLQQSGMGALAPLATSAQVAVQLFDKVRRAVERVIQGMLPQEALQRLRDSVLRLKATLSTYGERLDGPPTRAGLASGAPALESGAQGRPT</sequence>
<evidence type="ECO:0000256" key="1">
    <source>
        <dbReference type="SAM" id="MobiDB-lite"/>
    </source>
</evidence>
<dbReference type="EMBL" id="RAWB01000008">
    <property type="protein sequence ID" value="RKH68277.1"/>
    <property type="molecule type" value="Genomic_DNA"/>
</dbReference>
<feature type="region of interest" description="Disordered" evidence="1">
    <location>
        <begin position="155"/>
        <end position="183"/>
    </location>
</feature>
<name>A0A3A8QI68_9BACT</name>
<dbReference type="Proteomes" id="UP000272888">
    <property type="component" value="Unassembled WGS sequence"/>
</dbReference>
<proteinExistence type="predicted"/>
<gene>
    <name evidence="2" type="ORF">D7V93_01545</name>
</gene>
<evidence type="ECO:0000313" key="3">
    <source>
        <dbReference type="Proteomes" id="UP000272888"/>
    </source>
</evidence>
<organism evidence="2 3">
    <name type="scientific">Corallococcus llansteffanensis</name>
    <dbReference type="NCBI Taxonomy" id="2316731"/>
    <lineage>
        <taxon>Bacteria</taxon>
        <taxon>Pseudomonadati</taxon>
        <taxon>Myxococcota</taxon>
        <taxon>Myxococcia</taxon>
        <taxon>Myxococcales</taxon>
        <taxon>Cystobacterineae</taxon>
        <taxon>Myxococcaceae</taxon>
        <taxon>Corallococcus</taxon>
    </lineage>
</organism>
<accession>A0A3A8QI68</accession>